<dbReference type="Proteomes" id="UP000252586">
    <property type="component" value="Unassembled WGS sequence"/>
</dbReference>
<accession>A0A366CSI2</accession>
<dbReference type="EMBL" id="QNRE01000052">
    <property type="protein sequence ID" value="RBO78311.1"/>
    <property type="molecule type" value="Genomic_DNA"/>
</dbReference>
<reference evidence="1 2" key="1">
    <citation type="submission" date="2018-06" db="EMBL/GenBank/DDBJ databases">
        <title>Genomic Encyclopedia of Type Strains, Phase IV (KMG-IV): sequencing the most valuable type-strain genomes for metagenomic binning, comparative biology and taxonomic classification.</title>
        <authorList>
            <person name="Goeker M."/>
        </authorList>
    </citation>
    <scope>NUCLEOTIDE SEQUENCE [LARGE SCALE GENOMIC DNA]</scope>
    <source>
        <strain evidence="1 2">DSM 44599</strain>
    </source>
</reference>
<sequence length="50" mass="5335">MSDNMIHSALPLRLLSLGAGVQSTVPALMACRGDCGPNTYLTTTEEERRG</sequence>
<keyword evidence="2" id="KW-1185">Reference proteome</keyword>
<evidence type="ECO:0000313" key="1">
    <source>
        <dbReference type="EMBL" id="RBO78311.1"/>
    </source>
</evidence>
<gene>
    <name evidence="1" type="ORF">DFR74_1525</name>
</gene>
<dbReference type="RefSeq" id="WP_157115804.1">
    <property type="nucleotide sequence ID" value="NZ_QNRE01000052.1"/>
</dbReference>
<name>A0A366CSI2_9NOCA</name>
<proteinExistence type="predicted"/>
<protein>
    <submittedName>
        <fullName evidence="1">Uncharacterized protein</fullName>
    </submittedName>
</protein>
<dbReference type="STRING" id="1210090.GCA_001613185_01386"/>
<dbReference type="AlphaFoldDB" id="A0A366CSI2"/>
<evidence type="ECO:0000313" key="2">
    <source>
        <dbReference type="Proteomes" id="UP000252586"/>
    </source>
</evidence>
<comment type="caution">
    <text evidence="1">The sequence shown here is derived from an EMBL/GenBank/DDBJ whole genome shotgun (WGS) entry which is preliminary data.</text>
</comment>
<organism evidence="1 2">
    <name type="scientific">Nocardia puris</name>
    <dbReference type="NCBI Taxonomy" id="208602"/>
    <lineage>
        <taxon>Bacteria</taxon>
        <taxon>Bacillati</taxon>
        <taxon>Actinomycetota</taxon>
        <taxon>Actinomycetes</taxon>
        <taxon>Mycobacteriales</taxon>
        <taxon>Nocardiaceae</taxon>
        <taxon>Nocardia</taxon>
    </lineage>
</organism>